<keyword evidence="12" id="KW-0808">Transferase</keyword>
<dbReference type="EC" id="6.2.-.-" evidence="8"/>
<dbReference type="SUPFAM" id="SSF53067">
    <property type="entry name" value="Actin-like ATPase domain"/>
    <property type="match status" value="1"/>
</dbReference>
<dbReference type="GO" id="GO:0016743">
    <property type="term" value="F:carboxyl- or carbamoyltransferase activity"/>
    <property type="evidence" value="ECO:0007669"/>
    <property type="project" value="UniProtKB-UniRule"/>
</dbReference>
<dbReference type="InterPro" id="IPR055128">
    <property type="entry name" value="HypF_C_2"/>
</dbReference>
<dbReference type="GO" id="GO:0016874">
    <property type="term" value="F:ligase activity"/>
    <property type="evidence" value="ECO:0007669"/>
    <property type="project" value="UniProtKB-UniRule"/>
</dbReference>
<dbReference type="PANTHER" id="PTHR42959:SF1">
    <property type="entry name" value="CARBAMOYLTRANSFERASE HYPF"/>
    <property type="match status" value="1"/>
</dbReference>
<dbReference type="InterPro" id="IPR001792">
    <property type="entry name" value="Acylphosphatase-like_dom"/>
</dbReference>
<dbReference type="FunFam" id="3.30.420.40:FF:000124">
    <property type="entry name" value="Carbamoyltransferase HypF"/>
    <property type="match status" value="1"/>
</dbReference>
<dbReference type="Gene3D" id="3.90.870.50">
    <property type="match status" value="1"/>
</dbReference>
<dbReference type="PANTHER" id="PTHR42959">
    <property type="entry name" value="CARBAMOYLTRANSFERASE"/>
    <property type="match status" value="1"/>
</dbReference>
<keyword evidence="5" id="KW-0863">Zinc-finger</keyword>
<dbReference type="InterPro" id="IPR043129">
    <property type="entry name" value="ATPase_NBD"/>
</dbReference>
<dbReference type="AlphaFoldDB" id="A0A7V3RH81"/>
<dbReference type="InterPro" id="IPR004421">
    <property type="entry name" value="Carbamoyltransferase_HypF"/>
</dbReference>
<keyword evidence="6" id="KW-0862">Zinc</keyword>
<evidence type="ECO:0000256" key="9">
    <source>
        <dbReference type="PROSITE-ProRule" id="PRU00520"/>
    </source>
</evidence>
<dbReference type="Pfam" id="PF17788">
    <property type="entry name" value="HypF_C"/>
    <property type="match status" value="1"/>
</dbReference>
<evidence type="ECO:0000256" key="1">
    <source>
        <dbReference type="ARBA" id="ARBA00004711"/>
    </source>
</evidence>
<dbReference type="Pfam" id="PF22521">
    <property type="entry name" value="HypF_C_2"/>
    <property type="match status" value="1"/>
</dbReference>
<dbReference type="Gene3D" id="3.30.110.120">
    <property type="match status" value="1"/>
</dbReference>
<evidence type="ECO:0000256" key="7">
    <source>
        <dbReference type="ARBA" id="ARBA00048220"/>
    </source>
</evidence>
<sequence length="768" mass="87678">MPRNLIKVKGIVQGVGFRPFVYRLAKSLNLTGFVRNTSFGVEIEIEGGSAGLKEFERRLLSEKPKASIIEEIVIKSIPPKNENDFVIRESKLAEGFTQISPDIATCDDCLKEFFNPEDRRFRFPFINCTNCGPRYSIIYNTPYDRSQTSMRRFKMCPECNNEFEDVYNRRFHAQPDCCFICGPEFSLYKIDGTKIKTNKPIDEAIRLLKKGNIIAIKGIGGFHIACDATNCSAVRRLRILKNRPTKPFALMVDRKNLKKIVKISPKEEEIIKSPVAPILLLEKKDSIICENVAPNNPYLGVMLPYAPIHYLLLEKIPYLVMTSANIADEPLVKEDKEVRTKLKKFVSYYLTHNREIINRCDDSVGFYLKDYGFSIIRRSRGYVPVPVELPFSVHPTLAVGPYLKNTFTLADKNSAYVSPHIGDLDNLETLKFFNEMVEKYKKWFKIEPDLIIHDLHPDYLSTKIAYQYLNQEFLKSKRQTGKSKRIIGVQHHIAHVISCLGENRIYDKAIGIAFDGTGYGLDKNIWGSEFFIGSLKDLKRVAHLEYLPLPGGEESIKKPYRITIAYLYKLFGPAFFKICKKGILPLNASAQEVYSIQRMIDSNYNLAYTSSMGRLFDCVSAMLGVTQEITYEAEAAINLEYIASKNIKDFYSYEIVEGANEQIICISKILQGIINDMEKKVGKEIISARFHNTIVQFSLDIAKKLRKIYGVKKVALSGGVFQNRYLLGLMIKRLKENNFEVYVHHKLPTNDGCISYGQVIYGNIISKS</sequence>
<dbReference type="InterPro" id="IPR006070">
    <property type="entry name" value="Sua5-like_dom"/>
</dbReference>
<feature type="domain" description="Acylphosphatase-like" evidence="10">
    <location>
        <begin position="3"/>
        <end position="89"/>
    </location>
</feature>
<name>A0A7V3RH81_UNCW3</name>
<evidence type="ECO:0000256" key="8">
    <source>
        <dbReference type="PIRNR" id="PIRNR006256"/>
    </source>
</evidence>
<evidence type="ECO:0000259" key="10">
    <source>
        <dbReference type="PROSITE" id="PS51160"/>
    </source>
</evidence>
<accession>A0A7V3RH81</accession>
<comment type="catalytic activity">
    <reaction evidence="7">
        <text>C-terminal L-cysteinyl-[HypE protein] + carbamoyl phosphate + ATP + H2O = C-terminal S-carboxamide-L-cysteinyl-[HypE protein] + AMP + phosphate + diphosphate + H(+)</text>
        <dbReference type="Rhea" id="RHEA:55636"/>
        <dbReference type="Rhea" id="RHEA-COMP:14247"/>
        <dbReference type="Rhea" id="RHEA-COMP:14392"/>
        <dbReference type="ChEBI" id="CHEBI:15377"/>
        <dbReference type="ChEBI" id="CHEBI:15378"/>
        <dbReference type="ChEBI" id="CHEBI:30616"/>
        <dbReference type="ChEBI" id="CHEBI:33019"/>
        <dbReference type="ChEBI" id="CHEBI:43474"/>
        <dbReference type="ChEBI" id="CHEBI:58228"/>
        <dbReference type="ChEBI" id="CHEBI:76913"/>
        <dbReference type="ChEBI" id="CHEBI:139126"/>
        <dbReference type="ChEBI" id="CHEBI:456215"/>
    </reaction>
</comment>
<dbReference type="UniPathway" id="UPA00335"/>
<keyword evidence="4" id="KW-0479">Metal-binding</keyword>
<comment type="catalytic activity">
    <reaction evidence="9">
        <text>an acyl phosphate + H2O = a carboxylate + phosphate + H(+)</text>
        <dbReference type="Rhea" id="RHEA:14965"/>
        <dbReference type="ChEBI" id="CHEBI:15377"/>
        <dbReference type="ChEBI" id="CHEBI:15378"/>
        <dbReference type="ChEBI" id="CHEBI:29067"/>
        <dbReference type="ChEBI" id="CHEBI:43474"/>
        <dbReference type="ChEBI" id="CHEBI:59918"/>
        <dbReference type="EC" id="3.6.1.7"/>
    </reaction>
</comment>
<evidence type="ECO:0000256" key="5">
    <source>
        <dbReference type="ARBA" id="ARBA00022771"/>
    </source>
</evidence>
<dbReference type="PROSITE" id="PS00150">
    <property type="entry name" value="ACYLPHOSPHATASE_1"/>
    <property type="match status" value="1"/>
</dbReference>
<proteinExistence type="inferred from homology"/>
<feature type="domain" description="YrdC-like" evidence="11">
    <location>
        <begin position="198"/>
        <end position="381"/>
    </location>
</feature>
<dbReference type="SUPFAM" id="SSF54975">
    <property type="entry name" value="Acylphosphatase/BLUF domain-like"/>
    <property type="match status" value="1"/>
</dbReference>
<dbReference type="PROSITE" id="PS51163">
    <property type="entry name" value="YRDC"/>
    <property type="match status" value="1"/>
</dbReference>
<dbReference type="InterPro" id="IPR017945">
    <property type="entry name" value="DHBP_synth_RibB-like_a/b_dom"/>
</dbReference>
<dbReference type="GO" id="GO:0003725">
    <property type="term" value="F:double-stranded RNA binding"/>
    <property type="evidence" value="ECO:0007669"/>
    <property type="project" value="InterPro"/>
</dbReference>
<comment type="caution">
    <text evidence="12">The sequence shown here is derived from an EMBL/GenBank/DDBJ whole genome shotgun (WGS) entry which is preliminary data.</text>
</comment>
<gene>
    <name evidence="12" type="primary">hypF</name>
    <name evidence="12" type="ORF">ENX68_03860</name>
</gene>
<feature type="active site" evidence="9">
    <location>
        <position position="36"/>
    </location>
</feature>
<dbReference type="InterPro" id="IPR041440">
    <property type="entry name" value="HypF_C"/>
</dbReference>
<dbReference type="NCBIfam" id="TIGR00143">
    <property type="entry name" value="hypF"/>
    <property type="match status" value="1"/>
</dbReference>
<dbReference type="GO" id="GO:0051604">
    <property type="term" value="P:protein maturation"/>
    <property type="evidence" value="ECO:0007669"/>
    <property type="project" value="TreeGrafter"/>
</dbReference>
<dbReference type="InterPro" id="IPR051060">
    <property type="entry name" value="Carbamoyltrans_HypF-like"/>
</dbReference>
<dbReference type="Gene3D" id="3.30.420.360">
    <property type="match status" value="1"/>
</dbReference>
<evidence type="ECO:0000256" key="2">
    <source>
        <dbReference type="ARBA" id="ARBA00008097"/>
    </source>
</evidence>
<dbReference type="EMBL" id="DTOZ01000100">
    <property type="protein sequence ID" value="HGE78119.1"/>
    <property type="molecule type" value="Genomic_DNA"/>
</dbReference>
<evidence type="ECO:0000259" key="11">
    <source>
        <dbReference type="PROSITE" id="PS51163"/>
    </source>
</evidence>
<reference evidence="12" key="1">
    <citation type="journal article" date="2020" name="mSystems">
        <title>Genome- and Community-Level Interaction Insights into Carbon Utilization and Element Cycling Functions of Hydrothermarchaeota in Hydrothermal Sediment.</title>
        <authorList>
            <person name="Zhou Z."/>
            <person name="Liu Y."/>
            <person name="Xu W."/>
            <person name="Pan J."/>
            <person name="Luo Z.H."/>
            <person name="Li M."/>
        </authorList>
    </citation>
    <scope>NUCLEOTIDE SEQUENCE [LARGE SCALE GENOMIC DNA]</scope>
    <source>
        <strain evidence="12">SpSt-961</strain>
    </source>
</reference>
<dbReference type="PIRSF" id="PIRSF006256">
    <property type="entry name" value="CMPcnvr_hdrg_mat"/>
    <property type="match status" value="1"/>
</dbReference>
<feature type="active site" evidence="9">
    <location>
        <position position="18"/>
    </location>
</feature>
<evidence type="ECO:0000256" key="6">
    <source>
        <dbReference type="ARBA" id="ARBA00022833"/>
    </source>
</evidence>
<evidence type="ECO:0000256" key="4">
    <source>
        <dbReference type="ARBA" id="ARBA00022723"/>
    </source>
</evidence>
<organism evidence="12">
    <name type="scientific">candidate division WOR-3 bacterium</name>
    <dbReference type="NCBI Taxonomy" id="2052148"/>
    <lineage>
        <taxon>Bacteria</taxon>
        <taxon>Bacteria division WOR-3</taxon>
    </lineage>
</organism>
<evidence type="ECO:0000313" key="12">
    <source>
        <dbReference type="EMBL" id="HGE78119.1"/>
    </source>
</evidence>
<dbReference type="InterPro" id="IPR017968">
    <property type="entry name" value="Acylphosphatase_CS"/>
</dbReference>
<dbReference type="InterPro" id="IPR036046">
    <property type="entry name" value="Acylphosphatase-like_dom_sf"/>
</dbReference>
<dbReference type="Pfam" id="PF07503">
    <property type="entry name" value="zf-HYPF"/>
    <property type="match status" value="2"/>
</dbReference>
<dbReference type="Gene3D" id="3.30.420.40">
    <property type="match status" value="1"/>
</dbReference>
<protein>
    <recommendedName>
        <fullName evidence="8">Carbamoyltransferase</fullName>
        <ecNumber evidence="8">6.2.-.-</ecNumber>
    </recommendedName>
</protein>
<dbReference type="SUPFAM" id="SSF55821">
    <property type="entry name" value="YrdC/RibB"/>
    <property type="match status" value="1"/>
</dbReference>
<keyword evidence="9" id="KW-0378">Hydrolase</keyword>
<comment type="similarity">
    <text evidence="2 8">Belongs to the carbamoyltransferase HypF family.</text>
</comment>
<keyword evidence="3" id="KW-0436">Ligase</keyword>
<dbReference type="Pfam" id="PF01300">
    <property type="entry name" value="Sua5_yciO_yrdC"/>
    <property type="match status" value="1"/>
</dbReference>
<comment type="pathway">
    <text evidence="1">Protein modification; [NiFe] hydrogenase maturation.</text>
</comment>
<dbReference type="InterPro" id="IPR011125">
    <property type="entry name" value="Znf_HypF"/>
</dbReference>
<dbReference type="GO" id="GO:0008270">
    <property type="term" value="F:zinc ion binding"/>
    <property type="evidence" value="ECO:0007669"/>
    <property type="project" value="UniProtKB-KW"/>
</dbReference>
<evidence type="ECO:0000256" key="3">
    <source>
        <dbReference type="ARBA" id="ARBA00022598"/>
    </source>
</evidence>
<dbReference type="Pfam" id="PF00708">
    <property type="entry name" value="Acylphosphatase"/>
    <property type="match status" value="1"/>
</dbReference>
<dbReference type="PROSITE" id="PS51160">
    <property type="entry name" value="ACYLPHOSPHATASE_3"/>
    <property type="match status" value="1"/>
</dbReference>
<dbReference type="GO" id="GO:0003998">
    <property type="term" value="F:acylphosphatase activity"/>
    <property type="evidence" value="ECO:0007669"/>
    <property type="project" value="UniProtKB-EC"/>
</dbReference>